<feature type="transmembrane region" description="Helical" evidence="6">
    <location>
        <begin position="109"/>
        <end position="130"/>
    </location>
</feature>
<feature type="transmembrane region" description="Helical" evidence="6">
    <location>
        <begin position="142"/>
        <end position="163"/>
    </location>
</feature>
<feature type="transmembrane region" description="Helical" evidence="6">
    <location>
        <begin position="479"/>
        <end position="497"/>
    </location>
</feature>
<evidence type="ECO:0000256" key="5">
    <source>
        <dbReference type="ARBA" id="ARBA00023136"/>
    </source>
</evidence>
<feature type="transmembrane region" description="Helical" evidence="6">
    <location>
        <begin position="414"/>
        <end position="437"/>
    </location>
</feature>
<keyword evidence="5 6" id="KW-0472">Membrane</keyword>
<feature type="transmembrane region" description="Helical" evidence="6">
    <location>
        <begin position="315"/>
        <end position="339"/>
    </location>
</feature>
<evidence type="ECO:0000256" key="6">
    <source>
        <dbReference type="SAM" id="Phobius"/>
    </source>
</evidence>
<dbReference type="Proteomes" id="UP000186922">
    <property type="component" value="Unassembled WGS sequence"/>
</dbReference>
<dbReference type="PANTHER" id="PTHR23503:SF8">
    <property type="entry name" value="FACILITATED GLUCOSE TRANSPORTER PROTEIN 1"/>
    <property type="match status" value="1"/>
</dbReference>
<keyword evidence="4 6" id="KW-1133">Transmembrane helix</keyword>
<gene>
    <name evidence="8" type="primary">RvY_02223-1</name>
    <name evidence="8" type="synonym">RvY_02223.1</name>
    <name evidence="8" type="ORF">RvY_02223</name>
</gene>
<reference evidence="8 9" key="1">
    <citation type="journal article" date="2016" name="Nat. Commun.">
        <title>Extremotolerant tardigrade genome and improved radiotolerance of human cultured cells by tardigrade-unique protein.</title>
        <authorList>
            <person name="Hashimoto T."/>
            <person name="Horikawa D.D."/>
            <person name="Saito Y."/>
            <person name="Kuwahara H."/>
            <person name="Kozuka-Hata H."/>
            <person name="Shin-I T."/>
            <person name="Minakuchi Y."/>
            <person name="Ohishi K."/>
            <person name="Motoyama A."/>
            <person name="Aizu T."/>
            <person name="Enomoto A."/>
            <person name="Kondo K."/>
            <person name="Tanaka S."/>
            <person name="Hara Y."/>
            <person name="Koshikawa S."/>
            <person name="Sagara H."/>
            <person name="Miura T."/>
            <person name="Yokobori S."/>
            <person name="Miyagawa K."/>
            <person name="Suzuki Y."/>
            <person name="Kubo T."/>
            <person name="Oyama M."/>
            <person name="Kohara Y."/>
            <person name="Fujiyama A."/>
            <person name="Arakawa K."/>
            <person name="Katayama T."/>
            <person name="Toyoda A."/>
            <person name="Kunieda T."/>
        </authorList>
    </citation>
    <scope>NUCLEOTIDE SEQUENCE [LARGE SCALE GENOMIC DNA]</scope>
    <source>
        <strain evidence="8 9">YOKOZUNA-1</strain>
    </source>
</reference>
<protein>
    <recommendedName>
        <fullName evidence="7">Major facilitator superfamily (MFS) profile domain-containing protein</fullName>
    </recommendedName>
</protein>
<keyword evidence="9" id="KW-1185">Reference proteome</keyword>
<feature type="transmembrane region" description="Helical" evidence="6">
    <location>
        <begin position="381"/>
        <end position="402"/>
    </location>
</feature>
<dbReference type="InterPro" id="IPR036259">
    <property type="entry name" value="MFS_trans_sf"/>
</dbReference>
<evidence type="ECO:0000313" key="8">
    <source>
        <dbReference type="EMBL" id="GAU89707.1"/>
    </source>
</evidence>
<feature type="transmembrane region" description="Helical" evidence="6">
    <location>
        <begin position="449"/>
        <end position="473"/>
    </location>
</feature>
<dbReference type="GO" id="GO:0015149">
    <property type="term" value="F:hexose transmembrane transporter activity"/>
    <property type="evidence" value="ECO:0007669"/>
    <property type="project" value="TreeGrafter"/>
</dbReference>
<accession>A0A1D1UR10</accession>
<dbReference type="InterPro" id="IPR020846">
    <property type="entry name" value="MFS_dom"/>
</dbReference>
<comment type="subcellular location">
    <subcellularLocation>
        <location evidence="1">Membrane</location>
        <topology evidence="1">Multi-pass membrane protein</topology>
    </subcellularLocation>
</comment>
<evidence type="ECO:0000256" key="2">
    <source>
        <dbReference type="ARBA" id="ARBA00022448"/>
    </source>
</evidence>
<dbReference type="OrthoDB" id="4540492at2759"/>
<feature type="transmembrane region" description="Helical" evidence="6">
    <location>
        <begin position="202"/>
        <end position="226"/>
    </location>
</feature>
<sequence>MLQEQLFGRSLGRMALGKDPGQEAKLTSTLLTVAITVSFGTWFAMGYLMVALNGLQFTIVNWIRAVKCQRLAGVTFQRTNDSTSLDLWCRRYEPNGESNILAENSELNIIWAVSSSVITVGGLLATFTCTSLVPRLGRKGSLFFTSGLYITGTVMFASSKWAASFELLIAGRFIVGCSMAYICVVAPLYITDLTSPRLRGSVGTIPVIFYDVGLVLGTSFSLPMLLGTDDGWPFLILIPCLPALALCLALPFFPDSPRSLLVNQDNEKARAALVWLRRTPDVDEELAAIQSSIDNEVKDHTSVIRFFRTPFLRSTFLICFVAMVSQQFSGYQCIVFYSTSIFNSVGLTQNHAVYATTGLWITLLCCTLLSSALMEKLGRRMLILGGNFFEGLSLALLVIFMAMTKQGHEWTKNVSVACLFTFVASYGMGPITVPWILPTELFNAQSSATAMTWTAVTSWAAALLSTFIFPVVVSRAEEYTFIIFIGILLLSSVFLYFRQPETKGRSAEAVQAALRRGKRL</sequence>
<dbReference type="AlphaFoldDB" id="A0A1D1UR10"/>
<evidence type="ECO:0000256" key="4">
    <source>
        <dbReference type="ARBA" id="ARBA00022989"/>
    </source>
</evidence>
<dbReference type="InterPro" id="IPR005828">
    <property type="entry name" value="MFS_sugar_transport-like"/>
</dbReference>
<dbReference type="PROSITE" id="PS50850">
    <property type="entry name" value="MFS"/>
    <property type="match status" value="1"/>
</dbReference>
<organism evidence="8 9">
    <name type="scientific">Ramazzottius varieornatus</name>
    <name type="common">Water bear</name>
    <name type="synonym">Tardigrade</name>
    <dbReference type="NCBI Taxonomy" id="947166"/>
    <lineage>
        <taxon>Eukaryota</taxon>
        <taxon>Metazoa</taxon>
        <taxon>Ecdysozoa</taxon>
        <taxon>Tardigrada</taxon>
        <taxon>Eutardigrada</taxon>
        <taxon>Parachela</taxon>
        <taxon>Hypsibioidea</taxon>
        <taxon>Ramazzottiidae</taxon>
        <taxon>Ramazzottius</taxon>
    </lineage>
</organism>
<proteinExistence type="predicted"/>
<evidence type="ECO:0000313" key="9">
    <source>
        <dbReference type="Proteomes" id="UP000186922"/>
    </source>
</evidence>
<feature type="transmembrane region" description="Helical" evidence="6">
    <location>
        <begin position="232"/>
        <end position="253"/>
    </location>
</feature>
<keyword evidence="2" id="KW-0813">Transport</keyword>
<comment type="caution">
    <text evidence="8">The sequence shown here is derived from an EMBL/GenBank/DDBJ whole genome shotgun (WGS) entry which is preliminary data.</text>
</comment>
<dbReference type="GO" id="GO:0016020">
    <property type="term" value="C:membrane"/>
    <property type="evidence" value="ECO:0007669"/>
    <property type="project" value="UniProtKB-SubCell"/>
</dbReference>
<dbReference type="InterPro" id="IPR003663">
    <property type="entry name" value="Sugar/inositol_transpt"/>
</dbReference>
<feature type="transmembrane region" description="Helical" evidence="6">
    <location>
        <begin position="30"/>
        <end position="52"/>
    </location>
</feature>
<evidence type="ECO:0000256" key="3">
    <source>
        <dbReference type="ARBA" id="ARBA00022692"/>
    </source>
</evidence>
<dbReference type="InterPro" id="IPR045263">
    <property type="entry name" value="GLUT"/>
</dbReference>
<dbReference type="Pfam" id="PF00083">
    <property type="entry name" value="Sugar_tr"/>
    <property type="match status" value="1"/>
</dbReference>
<dbReference type="PANTHER" id="PTHR23503">
    <property type="entry name" value="SOLUTE CARRIER FAMILY 2"/>
    <property type="match status" value="1"/>
</dbReference>
<evidence type="ECO:0000256" key="1">
    <source>
        <dbReference type="ARBA" id="ARBA00004141"/>
    </source>
</evidence>
<feature type="domain" description="Major facilitator superfamily (MFS) profile" evidence="7">
    <location>
        <begin position="42"/>
        <end position="503"/>
    </location>
</feature>
<dbReference type="Gene3D" id="1.20.1250.20">
    <property type="entry name" value="MFS general substrate transporter like domains"/>
    <property type="match status" value="1"/>
</dbReference>
<feature type="transmembrane region" description="Helical" evidence="6">
    <location>
        <begin position="169"/>
        <end position="190"/>
    </location>
</feature>
<evidence type="ECO:0000259" key="7">
    <source>
        <dbReference type="PROSITE" id="PS50850"/>
    </source>
</evidence>
<dbReference type="InterPro" id="IPR005829">
    <property type="entry name" value="Sugar_transporter_CS"/>
</dbReference>
<dbReference type="STRING" id="947166.A0A1D1UR10"/>
<keyword evidence="3 6" id="KW-0812">Transmembrane</keyword>
<dbReference type="PRINTS" id="PR00171">
    <property type="entry name" value="SUGRTRNSPORT"/>
</dbReference>
<name>A0A1D1UR10_RAMVA</name>
<feature type="transmembrane region" description="Helical" evidence="6">
    <location>
        <begin position="351"/>
        <end position="369"/>
    </location>
</feature>
<dbReference type="SUPFAM" id="SSF103473">
    <property type="entry name" value="MFS general substrate transporter"/>
    <property type="match status" value="1"/>
</dbReference>
<dbReference type="EMBL" id="BDGG01000001">
    <property type="protein sequence ID" value="GAU89707.1"/>
    <property type="molecule type" value="Genomic_DNA"/>
</dbReference>
<dbReference type="PROSITE" id="PS00216">
    <property type="entry name" value="SUGAR_TRANSPORT_1"/>
    <property type="match status" value="1"/>
</dbReference>